<dbReference type="GO" id="GO:0015667">
    <property type="term" value="F:site-specific DNA-methyltransferase (cytosine-N4-specific) activity"/>
    <property type="evidence" value="ECO:0007669"/>
    <property type="project" value="UniProtKB-EC"/>
</dbReference>
<evidence type="ECO:0000256" key="7">
    <source>
        <dbReference type="ARBA" id="ARBA00049120"/>
    </source>
</evidence>
<comment type="similarity">
    <text evidence="1">Belongs to the N(4)/N(6)-methyltransferase family. N(4) subfamily.</text>
</comment>
<keyword evidence="11" id="KW-1185">Reference proteome</keyword>
<dbReference type="InterPro" id="IPR002941">
    <property type="entry name" value="DNA_methylase_N4/N6"/>
</dbReference>
<accession>A0A2V1IL05</accession>
<evidence type="ECO:0000256" key="3">
    <source>
        <dbReference type="ARBA" id="ARBA00022679"/>
    </source>
</evidence>
<evidence type="ECO:0000256" key="5">
    <source>
        <dbReference type="ARBA" id="ARBA00022747"/>
    </source>
</evidence>
<dbReference type="Gene3D" id="3.40.50.150">
    <property type="entry name" value="Vaccinia Virus protein VP39"/>
    <property type="match status" value="1"/>
</dbReference>
<evidence type="ECO:0000256" key="6">
    <source>
        <dbReference type="ARBA" id="ARBA00023125"/>
    </source>
</evidence>
<dbReference type="GO" id="GO:0008170">
    <property type="term" value="F:N-methyltransferase activity"/>
    <property type="evidence" value="ECO:0007669"/>
    <property type="project" value="InterPro"/>
</dbReference>
<dbReference type="PRINTS" id="PR00508">
    <property type="entry name" value="S21N4MTFRASE"/>
</dbReference>
<keyword evidence="4" id="KW-0949">S-adenosyl-L-methionine</keyword>
<keyword evidence="6" id="KW-0238">DNA-binding</keyword>
<comment type="catalytic activity">
    <reaction evidence="7">
        <text>a 2'-deoxycytidine in DNA + S-adenosyl-L-methionine = an N(4)-methyl-2'-deoxycytidine in DNA + S-adenosyl-L-homocysteine + H(+)</text>
        <dbReference type="Rhea" id="RHEA:16857"/>
        <dbReference type="Rhea" id="RHEA-COMP:11369"/>
        <dbReference type="Rhea" id="RHEA-COMP:13674"/>
        <dbReference type="ChEBI" id="CHEBI:15378"/>
        <dbReference type="ChEBI" id="CHEBI:57856"/>
        <dbReference type="ChEBI" id="CHEBI:59789"/>
        <dbReference type="ChEBI" id="CHEBI:85452"/>
        <dbReference type="ChEBI" id="CHEBI:137933"/>
        <dbReference type="EC" id="2.1.1.113"/>
    </reaction>
</comment>
<evidence type="ECO:0000256" key="8">
    <source>
        <dbReference type="RuleBase" id="RU362026"/>
    </source>
</evidence>
<dbReference type="Proteomes" id="UP000244905">
    <property type="component" value="Unassembled WGS sequence"/>
</dbReference>
<dbReference type="SUPFAM" id="SSF53335">
    <property type="entry name" value="S-adenosyl-L-methionine-dependent methyltransferases"/>
    <property type="match status" value="1"/>
</dbReference>
<reference evidence="11" key="1">
    <citation type="submission" date="2018-02" db="EMBL/GenBank/DDBJ databases">
        <authorList>
            <person name="Clavel T."/>
            <person name="Strowig T."/>
        </authorList>
    </citation>
    <scope>NUCLEOTIDE SEQUENCE [LARGE SCALE GENOMIC DNA]</scope>
    <source>
        <strain evidence="11">DSM 103720</strain>
    </source>
</reference>
<evidence type="ECO:0000313" key="10">
    <source>
        <dbReference type="EMBL" id="PWB03328.1"/>
    </source>
</evidence>
<dbReference type="InterPro" id="IPR001091">
    <property type="entry name" value="RM_Methyltransferase"/>
</dbReference>
<dbReference type="GO" id="GO:0032259">
    <property type="term" value="P:methylation"/>
    <property type="evidence" value="ECO:0007669"/>
    <property type="project" value="UniProtKB-KW"/>
</dbReference>
<evidence type="ECO:0000256" key="1">
    <source>
        <dbReference type="ARBA" id="ARBA00010203"/>
    </source>
</evidence>
<proteinExistence type="inferred from homology"/>
<sequence length="355" mass="40984">MTELADNSVDLVVTSPPYPMIEMWDEVLGQQNPEITKAIGANSPKLAFELMHSELDKVWAECWRVMKEGAFMCINIGDATRTVNGEFSLYNNNTRIISACEKLGFNNLPNILWRKATNAPNKFMGSGMLPCGAYVTLEHEWILIFRKGSKRAFKTATEKKERRESSFFWEERNIWFSDIWDLKGVKQKIDKSPTRERNASFPLELPFRLINMFSQRGDVVLDPFVGLGTTTLAAILCERNSVGYEIDSLLCDIIENNIKNFDIDEANRSISDRFHRHVNFIEERELAKKEVKHYNDRLGCKVMTGQESELIFHFIKNISKVPTADNQLSYETFYYSDRSLIKIPIRESCVLFSEE</sequence>
<keyword evidence="5" id="KW-0680">Restriction system</keyword>
<name>A0A2V1IL05_9BACT</name>
<evidence type="ECO:0000256" key="2">
    <source>
        <dbReference type="ARBA" id="ARBA00022603"/>
    </source>
</evidence>
<keyword evidence="2 10" id="KW-0489">Methyltransferase</keyword>
<evidence type="ECO:0000313" key="11">
    <source>
        <dbReference type="Proteomes" id="UP000244905"/>
    </source>
</evidence>
<dbReference type="EC" id="2.1.1.-" evidence="8"/>
<dbReference type="PROSITE" id="PS00093">
    <property type="entry name" value="N4_MTASE"/>
    <property type="match status" value="1"/>
</dbReference>
<evidence type="ECO:0000259" key="9">
    <source>
        <dbReference type="Pfam" id="PF01555"/>
    </source>
</evidence>
<protein>
    <recommendedName>
        <fullName evidence="8">Methyltransferase</fullName>
        <ecNumber evidence="8">2.1.1.-</ecNumber>
    </recommendedName>
</protein>
<dbReference type="AlphaFoldDB" id="A0A2V1IL05"/>
<comment type="caution">
    <text evidence="10">The sequence shown here is derived from an EMBL/GenBank/DDBJ whole genome shotgun (WGS) entry which is preliminary data.</text>
</comment>
<dbReference type="Pfam" id="PF01555">
    <property type="entry name" value="N6_N4_Mtase"/>
    <property type="match status" value="1"/>
</dbReference>
<dbReference type="InterPro" id="IPR017985">
    <property type="entry name" value="MeTrfase_CN4_CS"/>
</dbReference>
<gene>
    <name evidence="10" type="ORF">C5O23_03640</name>
</gene>
<keyword evidence="3 10" id="KW-0808">Transferase</keyword>
<dbReference type="InterPro" id="IPR029063">
    <property type="entry name" value="SAM-dependent_MTases_sf"/>
</dbReference>
<organism evidence="10 11">
    <name type="scientific">Duncaniella muris</name>
    <dbReference type="NCBI Taxonomy" id="2094150"/>
    <lineage>
        <taxon>Bacteria</taxon>
        <taxon>Pseudomonadati</taxon>
        <taxon>Bacteroidota</taxon>
        <taxon>Bacteroidia</taxon>
        <taxon>Bacteroidales</taxon>
        <taxon>Muribaculaceae</taxon>
        <taxon>Duncaniella</taxon>
    </lineage>
</organism>
<dbReference type="EMBL" id="PUEC01000006">
    <property type="protein sequence ID" value="PWB03328.1"/>
    <property type="molecule type" value="Genomic_DNA"/>
</dbReference>
<feature type="domain" description="DNA methylase N-4/N-6" evidence="9">
    <location>
        <begin position="9"/>
        <end position="255"/>
    </location>
</feature>
<evidence type="ECO:0000256" key="4">
    <source>
        <dbReference type="ARBA" id="ARBA00022691"/>
    </source>
</evidence>
<dbReference type="GO" id="GO:0003677">
    <property type="term" value="F:DNA binding"/>
    <property type="evidence" value="ECO:0007669"/>
    <property type="project" value="UniProtKB-KW"/>
</dbReference>
<dbReference type="GO" id="GO:0009307">
    <property type="term" value="P:DNA restriction-modification system"/>
    <property type="evidence" value="ECO:0007669"/>
    <property type="project" value="UniProtKB-KW"/>
</dbReference>